<proteinExistence type="predicted"/>
<keyword evidence="3 5" id="KW-1133">Transmembrane helix</keyword>
<dbReference type="AlphaFoldDB" id="A0AAE3LTI5"/>
<evidence type="ECO:0000313" key="8">
    <source>
        <dbReference type="Proteomes" id="UP001209318"/>
    </source>
</evidence>
<name>A0AAE3LTI5_9BACI</name>
<keyword evidence="2 5" id="KW-0812">Transmembrane</keyword>
<gene>
    <name evidence="7" type="ORF">OEV98_10740</name>
</gene>
<evidence type="ECO:0000313" key="7">
    <source>
        <dbReference type="EMBL" id="MCU9614038.1"/>
    </source>
</evidence>
<evidence type="ECO:0000256" key="1">
    <source>
        <dbReference type="ARBA" id="ARBA00004141"/>
    </source>
</evidence>
<comment type="caution">
    <text evidence="7">The sequence shown here is derived from an EMBL/GenBank/DDBJ whole genome shotgun (WGS) entry which is preliminary data.</text>
</comment>
<dbReference type="Proteomes" id="UP001209318">
    <property type="component" value="Unassembled WGS sequence"/>
</dbReference>
<keyword evidence="4 5" id="KW-0472">Membrane</keyword>
<evidence type="ECO:0000256" key="4">
    <source>
        <dbReference type="ARBA" id="ARBA00023136"/>
    </source>
</evidence>
<dbReference type="PANTHER" id="PTHR30071">
    <property type="entry name" value="HEME EXPORTER PROTEIN C"/>
    <property type="match status" value="1"/>
</dbReference>
<feature type="transmembrane region" description="Helical" evidence="5">
    <location>
        <begin position="133"/>
        <end position="163"/>
    </location>
</feature>
<sequence length="277" mass="32641">MGEQILAKMHEGIVLLYAFSVLLYFVDFLHHNRKANRIAFWLLSIVWLLQTFFLLFYMYDKGRFPILTLSEGLYFYVWVLITLSLAINRFLRVDFFVFFTNVLAFLLLVIYTFAPFHWQSNVLAEKLASELLIIHIIISLLAYGAFTLSFIFSLLYLIQYDLLKQKKWGKRLIRIGNLAKLEQLAYILNVIGVPLLLSGVILGLQWAYIKIPDLVFYDWKIIGSCFVLIVYGIYLYMKIRKEMMGRNLAFLNIAAFLIVLINFFLLGKLSLFHIWYY</sequence>
<evidence type="ECO:0000256" key="5">
    <source>
        <dbReference type="SAM" id="Phobius"/>
    </source>
</evidence>
<protein>
    <submittedName>
        <fullName evidence="7">Cytochrome c biogenesis protein</fullName>
    </submittedName>
</protein>
<dbReference type="InterPro" id="IPR002541">
    <property type="entry name" value="Cyt_c_assembly"/>
</dbReference>
<evidence type="ECO:0000256" key="3">
    <source>
        <dbReference type="ARBA" id="ARBA00022989"/>
    </source>
</evidence>
<feature type="transmembrane region" description="Helical" evidence="5">
    <location>
        <begin position="221"/>
        <end position="237"/>
    </location>
</feature>
<dbReference type="GO" id="GO:0020037">
    <property type="term" value="F:heme binding"/>
    <property type="evidence" value="ECO:0007669"/>
    <property type="project" value="InterPro"/>
</dbReference>
<evidence type="ECO:0000256" key="2">
    <source>
        <dbReference type="ARBA" id="ARBA00022692"/>
    </source>
</evidence>
<feature type="transmembrane region" description="Helical" evidence="5">
    <location>
        <begin position="38"/>
        <end position="58"/>
    </location>
</feature>
<accession>A0AAE3LTI5</accession>
<feature type="domain" description="Cytochrome c assembly protein" evidence="6">
    <location>
        <begin position="68"/>
        <end position="266"/>
    </location>
</feature>
<feature type="transmembrane region" description="Helical" evidence="5">
    <location>
        <begin position="249"/>
        <end position="276"/>
    </location>
</feature>
<comment type="subcellular location">
    <subcellularLocation>
        <location evidence="1">Membrane</location>
        <topology evidence="1">Multi-pass membrane protein</topology>
    </subcellularLocation>
</comment>
<keyword evidence="8" id="KW-1185">Reference proteome</keyword>
<feature type="transmembrane region" description="Helical" evidence="5">
    <location>
        <begin position="64"/>
        <end position="86"/>
    </location>
</feature>
<reference evidence="7" key="1">
    <citation type="submission" date="2022-10" db="EMBL/GenBank/DDBJ databases">
        <title>Description of Fervidibacillus gen. nov. in the family Fervidibacillaceae fam. nov. with two species, Fervidibacillus albus sp. nov., and Fervidibacillus halotolerans sp. nov., isolated from tidal flat sediments.</title>
        <authorList>
            <person name="Kwon K.K."/>
            <person name="Yang S.-H."/>
        </authorList>
    </citation>
    <scope>NUCLEOTIDE SEQUENCE</scope>
    <source>
        <strain evidence="7">JCM 19140</strain>
    </source>
</reference>
<dbReference type="EMBL" id="JAOUSF010000003">
    <property type="protein sequence ID" value="MCU9614038.1"/>
    <property type="molecule type" value="Genomic_DNA"/>
</dbReference>
<dbReference type="RefSeq" id="WP_263073273.1">
    <property type="nucleotide sequence ID" value="NZ_JAOUSF010000003.1"/>
</dbReference>
<feature type="transmembrane region" description="Helical" evidence="5">
    <location>
        <begin position="184"/>
        <end position="209"/>
    </location>
</feature>
<evidence type="ECO:0000259" key="6">
    <source>
        <dbReference type="Pfam" id="PF01578"/>
    </source>
</evidence>
<dbReference type="GO" id="GO:0017004">
    <property type="term" value="P:cytochrome complex assembly"/>
    <property type="evidence" value="ECO:0007669"/>
    <property type="project" value="InterPro"/>
</dbReference>
<dbReference type="PANTHER" id="PTHR30071:SF15">
    <property type="entry name" value="PROTEIN HEMX"/>
    <property type="match status" value="1"/>
</dbReference>
<organism evidence="7 8">
    <name type="scientific">Perspicuibacillus lycopersici</name>
    <dbReference type="NCBI Taxonomy" id="1325689"/>
    <lineage>
        <taxon>Bacteria</taxon>
        <taxon>Bacillati</taxon>
        <taxon>Bacillota</taxon>
        <taxon>Bacilli</taxon>
        <taxon>Bacillales</taxon>
        <taxon>Bacillaceae</taxon>
        <taxon>Perspicuibacillus</taxon>
    </lineage>
</organism>
<dbReference type="InterPro" id="IPR045062">
    <property type="entry name" value="Cyt_c_biogenesis_CcsA/CcmC"/>
</dbReference>
<feature type="transmembrane region" description="Helical" evidence="5">
    <location>
        <begin position="6"/>
        <end position="26"/>
    </location>
</feature>
<feature type="transmembrane region" description="Helical" evidence="5">
    <location>
        <begin position="93"/>
        <end position="113"/>
    </location>
</feature>
<dbReference type="GO" id="GO:0005886">
    <property type="term" value="C:plasma membrane"/>
    <property type="evidence" value="ECO:0007669"/>
    <property type="project" value="TreeGrafter"/>
</dbReference>
<dbReference type="Pfam" id="PF01578">
    <property type="entry name" value="Cytochrom_C_asm"/>
    <property type="match status" value="1"/>
</dbReference>